<dbReference type="Proteomes" id="UP000887565">
    <property type="component" value="Unplaced"/>
</dbReference>
<name>A0A915K149_ROMCU</name>
<dbReference type="AlphaFoldDB" id="A0A915K149"/>
<accession>A0A915K149</accession>
<reference evidence="2" key="1">
    <citation type="submission" date="2022-11" db="UniProtKB">
        <authorList>
            <consortium name="WormBaseParasite"/>
        </authorList>
    </citation>
    <scope>IDENTIFICATION</scope>
</reference>
<dbReference type="WBParaSite" id="nRc.2.0.1.t32402-RA">
    <property type="protein sequence ID" value="nRc.2.0.1.t32402-RA"/>
    <property type="gene ID" value="nRc.2.0.1.g32402"/>
</dbReference>
<sequence>MNPSGDVSQAVAPVGQLSTLKRERKVQRKYLKYNNNDVTTYKNIFDGRPRLLFITDTACCGAVMLATMGNCTSSPCNKQFLYKMNDCHLASAFDGQFICPVSLLANSDKTSKNVKLGGGRTASFVCRSP</sequence>
<protein>
    <submittedName>
        <fullName evidence="2">Uncharacterized protein</fullName>
    </submittedName>
</protein>
<proteinExistence type="predicted"/>
<organism evidence="1 2">
    <name type="scientific">Romanomermis culicivorax</name>
    <name type="common">Nematode worm</name>
    <dbReference type="NCBI Taxonomy" id="13658"/>
    <lineage>
        <taxon>Eukaryota</taxon>
        <taxon>Metazoa</taxon>
        <taxon>Ecdysozoa</taxon>
        <taxon>Nematoda</taxon>
        <taxon>Enoplea</taxon>
        <taxon>Dorylaimia</taxon>
        <taxon>Mermithida</taxon>
        <taxon>Mermithoidea</taxon>
        <taxon>Mermithidae</taxon>
        <taxon>Romanomermis</taxon>
    </lineage>
</organism>
<evidence type="ECO:0000313" key="1">
    <source>
        <dbReference type="Proteomes" id="UP000887565"/>
    </source>
</evidence>
<evidence type="ECO:0000313" key="2">
    <source>
        <dbReference type="WBParaSite" id="nRc.2.0.1.t32402-RA"/>
    </source>
</evidence>
<keyword evidence="1" id="KW-1185">Reference proteome</keyword>